<evidence type="ECO:0000259" key="12">
    <source>
        <dbReference type="PROSITE" id="PS51278"/>
    </source>
</evidence>
<dbReference type="GO" id="GO:0005829">
    <property type="term" value="C:cytosol"/>
    <property type="evidence" value="ECO:0007669"/>
    <property type="project" value="TreeGrafter"/>
</dbReference>
<dbReference type="InterPro" id="IPR006426">
    <property type="entry name" value="Asn_synth_AEB"/>
</dbReference>
<evidence type="ECO:0000256" key="1">
    <source>
        <dbReference type="ARBA" id="ARBA00005187"/>
    </source>
</evidence>
<dbReference type="SUPFAM" id="SSF52402">
    <property type="entry name" value="Adenine nucleotide alpha hydrolases-like"/>
    <property type="match status" value="1"/>
</dbReference>
<keyword evidence="4 10" id="KW-0547">Nucleotide-binding</keyword>
<sequence>MCGFVGDLLIRNGSHLPDHLWIQTLEAIHHRGPDSTGTYKDETVRFGFKRLSIIDLEHGDQPLAYSKGRYHIVFNGEIYNYIELRSQLIQRGYTFRTDSDTEVLLALYAADGKNAVKQLRGMYAFAIWDKHKKELFCARDRFGIKPFYYLKTDERFFFASEQKSIMPLLEQISIEQEALQHYATFQFVPEPNTLTKGIHKLLPGHTLTVNADFCVQIEAYAERTFQPRSGPTVTELANQTRKLLTDSVEKHMRSDVPVGAFLSSGIDSTSIAALAQQVHPNLLTFTVGFETEGYSEIAVAKETAKALGVKNIHKVISADEFIQELPNIVWHMDEPVADPAAVPLYFVAQEASKHVKVVLSGEGADELFGGYNIYREPLDLAWFKKLPPTFHAGLKRVVAHIPSKLKGRNYIIRGTTPLNERYIGNAFIFSEKEKTQLFRDYDRTKPYTNVTAPLYEQAKGMDESTIMQFVDMHTWLPGDILVKADRMTMAHSIELRVPFLDKDVFAFARMLGQDMKLSHKTTKFVLRQAMKDLIPANIVPRKKLGFPVPIRVWLKNELYDWAKQLIESSNTEDVFHKPFLLQMLQAHRDGHGDYSRRLWTVLTYMMWHDIHVAKRLISTHQQKDAERCKTLAHF</sequence>
<evidence type="ECO:0000313" key="13">
    <source>
        <dbReference type="EMBL" id="PAE89506.1"/>
    </source>
</evidence>
<evidence type="ECO:0000256" key="8">
    <source>
        <dbReference type="ARBA" id="ARBA00048741"/>
    </source>
</evidence>
<dbReference type="EMBL" id="NPCC01000008">
    <property type="protein sequence ID" value="PAE89506.1"/>
    <property type="molecule type" value="Genomic_DNA"/>
</dbReference>
<evidence type="ECO:0000256" key="2">
    <source>
        <dbReference type="ARBA" id="ARBA00005752"/>
    </source>
</evidence>
<dbReference type="GO" id="GO:0004066">
    <property type="term" value="F:asparagine synthase (glutamine-hydrolyzing) activity"/>
    <property type="evidence" value="ECO:0007669"/>
    <property type="project" value="UniProtKB-EC"/>
</dbReference>
<dbReference type="GO" id="GO:0006529">
    <property type="term" value="P:asparagine biosynthetic process"/>
    <property type="evidence" value="ECO:0007669"/>
    <property type="project" value="UniProtKB-KW"/>
</dbReference>
<accession>A0A268P184</accession>
<dbReference type="InterPro" id="IPR051786">
    <property type="entry name" value="ASN_synthetase/amidase"/>
</dbReference>
<dbReference type="CDD" id="cd00712">
    <property type="entry name" value="AsnB"/>
    <property type="match status" value="1"/>
</dbReference>
<keyword evidence="9" id="KW-0028">Amino-acid biosynthesis</keyword>
<feature type="binding site" evidence="10">
    <location>
        <position position="100"/>
    </location>
    <ligand>
        <name>L-glutamine</name>
        <dbReference type="ChEBI" id="CHEBI:58359"/>
    </ligand>
</feature>
<evidence type="ECO:0000256" key="3">
    <source>
        <dbReference type="ARBA" id="ARBA00012737"/>
    </source>
</evidence>
<dbReference type="NCBIfam" id="TIGR01536">
    <property type="entry name" value="asn_synth_AEB"/>
    <property type="match status" value="1"/>
</dbReference>
<feature type="active site" description="For GATase activity" evidence="9">
    <location>
        <position position="2"/>
    </location>
</feature>
<comment type="catalytic activity">
    <reaction evidence="8">
        <text>L-aspartate + L-glutamine + ATP + H2O = L-asparagine + L-glutamate + AMP + diphosphate + H(+)</text>
        <dbReference type="Rhea" id="RHEA:12228"/>
        <dbReference type="ChEBI" id="CHEBI:15377"/>
        <dbReference type="ChEBI" id="CHEBI:15378"/>
        <dbReference type="ChEBI" id="CHEBI:29985"/>
        <dbReference type="ChEBI" id="CHEBI:29991"/>
        <dbReference type="ChEBI" id="CHEBI:30616"/>
        <dbReference type="ChEBI" id="CHEBI:33019"/>
        <dbReference type="ChEBI" id="CHEBI:58048"/>
        <dbReference type="ChEBI" id="CHEBI:58359"/>
        <dbReference type="ChEBI" id="CHEBI:456215"/>
        <dbReference type="EC" id="6.3.5.4"/>
    </reaction>
</comment>
<dbReference type="PROSITE" id="PS51278">
    <property type="entry name" value="GATASE_TYPE_2"/>
    <property type="match status" value="1"/>
</dbReference>
<dbReference type="EC" id="6.3.5.4" evidence="3"/>
<evidence type="ECO:0000256" key="6">
    <source>
        <dbReference type="ARBA" id="ARBA00022888"/>
    </source>
</evidence>
<evidence type="ECO:0000256" key="5">
    <source>
        <dbReference type="ARBA" id="ARBA00022840"/>
    </source>
</evidence>
<comment type="pathway">
    <text evidence="1">Amino-acid biosynthesis; L-asparagine biosynthesis; L-asparagine from L-aspartate (L-Gln route): step 1/1.</text>
</comment>
<evidence type="ECO:0000256" key="10">
    <source>
        <dbReference type="PIRSR" id="PIRSR001589-2"/>
    </source>
</evidence>
<reference evidence="13 14" key="1">
    <citation type="submission" date="2017-07" db="EMBL/GenBank/DDBJ databases">
        <title>Isolation and whole genome analysis of endospore-forming bacteria from heroin.</title>
        <authorList>
            <person name="Kalinowski J."/>
            <person name="Ahrens B."/>
            <person name="Al-Dilaimi A."/>
            <person name="Winkler A."/>
            <person name="Wibberg D."/>
            <person name="Schleenbecker U."/>
            <person name="Ruckert C."/>
            <person name="Wolfel R."/>
            <person name="Grass G."/>
        </authorList>
    </citation>
    <scope>NUCLEOTIDE SEQUENCE [LARGE SCALE GENOMIC DNA]</scope>
    <source>
        <strain evidence="13 14">7539</strain>
    </source>
</reference>
<dbReference type="InterPro" id="IPR029055">
    <property type="entry name" value="Ntn_hydrolases_N"/>
</dbReference>
<evidence type="ECO:0000256" key="9">
    <source>
        <dbReference type="PIRSR" id="PIRSR001589-1"/>
    </source>
</evidence>
<dbReference type="Gene3D" id="3.40.50.620">
    <property type="entry name" value="HUPs"/>
    <property type="match status" value="1"/>
</dbReference>
<dbReference type="PANTHER" id="PTHR43284:SF1">
    <property type="entry name" value="ASPARAGINE SYNTHETASE"/>
    <property type="match status" value="1"/>
</dbReference>
<dbReference type="CDD" id="cd01991">
    <property type="entry name" value="Asn_synthase_B_C"/>
    <property type="match status" value="1"/>
</dbReference>
<dbReference type="Pfam" id="PF13537">
    <property type="entry name" value="GATase_7"/>
    <property type="match status" value="1"/>
</dbReference>
<organism evidence="13 14">
    <name type="scientific">Shouchella clausii</name>
    <name type="common">Alkalihalobacillus clausii</name>
    <dbReference type="NCBI Taxonomy" id="79880"/>
    <lineage>
        <taxon>Bacteria</taxon>
        <taxon>Bacillati</taxon>
        <taxon>Bacillota</taxon>
        <taxon>Bacilli</taxon>
        <taxon>Bacillales</taxon>
        <taxon>Bacillaceae</taxon>
        <taxon>Shouchella</taxon>
    </lineage>
</organism>
<evidence type="ECO:0000313" key="14">
    <source>
        <dbReference type="Proteomes" id="UP000216207"/>
    </source>
</evidence>
<dbReference type="PANTHER" id="PTHR43284">
    <property type="entry name" value="ASPARAGINE SYNTHETASE (GLUTAMINE-HYDROLYZING)"/>
    <property type="match status" value="1"/>
</dbReference>
<dbReference type="InterPro" id="IPR033738">
    <property type="entry name" value="AsnB_N"/>
</dbReference>
<dbReference type="AlphaFoldDB" id="A0A268P184"/>
<feature type="binding site" evidence="10">
    <location>
        <position position="287"/>
    </location>
    <ligand>
        <name>ATP</name>
        <dbReference type="ChEBI" id="CHEBI:30616"/>
    </ligand>
</feature>
<gene>
    <name evidence="13" type="primary">asnB</name>
    <name evidence="13" type="ORF">CHH72_07660</name>
</gene>
<dbReference type="InterPro" id="IPR017932">
    <property type="entry name" value="GATase_2_dom"/>
</dbReference>
<comment type="caution">
    <text evidence="13">The sequence shown here is derived from an EMBL/GenBank/DDBJ whole genome shotgun (WGS) entry which is preliminary data.</text>
</comment>
<name>A0A268P184_SHOCL</name>
<dbReference type="RefSeq" id="WP_095326355.1">
    <property type="nucleotide sequence ID" value="NZ_NPCC01000008.1"/>
</dbReference>
<dbReference type="InterPro" id="IPR001962">
    <property type="entry name" value="Asn_synthase"/>
</dbReference>
<dbReference type="SUPFAM" id="SSF56235">
    <property type="entry name" value="N-terminal nucleophile aminohydrolases (Ntn hydrolases)"/>
    <property type="match status" value="1"/>
</dbReference>
<dbReference type="Pfam" id="PF00733">
    <property type="entry name" value="Asn_synthase"/>
    <property type="match status" value="1"/>
</dbReference>
<dbReference type="Gene3D" id="3.60.20.10">
    <property type="entry name" value="Glutamine Phosphoribosylpyrophosphate, subunit 1, domain 1"/>
    <property type="match status" value="1"/>
</dbReference>
<evidence type="ECO:0000256" key="11">
    <source>
        <dbReference type="PIRSR" id="PIRSR001589-3"/>
    </source>
</evidence>
<proteinExistence type="inferred from homology"/>
<comment type="similarity">
    <text evidence="2">Belongs to the asparagine synthetase family.</text>
</comment>
<feature type="site" description="Important for beta-aspartyl-AMP intermediate formation" evidence="11">
    <location>
        <position position="362"/>
    </location>
</feature>
<dbReference type="InterPro" id="IPR014729">
    <property type="entry name" value="Rossmann-like_a/b/a_fold"/>
</dbReference>
<feature type="binding site" evidence="10">
    <location>
        <begin position="360"/>
        <end position="361"/>
    </location>
    <ligand>
        <name>ATP</name>
        <dbReference type="ChEBI" id="CHEBI:30616"/>
    </ligand>
</feature>
<dbReference type="GO" id="GO:0005524">
    <property type="term" value="F:ATP binding"/>
    <property type="evidence" value="ECO:0007669"/>
    <property type="project" value="UniProtKB-KW"/>
</dbReference>
<evidence type="ECO:0000256" key="7">
    <source>
        <dbReference type="ARBA" id="ARBA00022962"/>
    </source>
</evidence>
<keyword evidence="5 10" id="KW-0067">ATP-binding</keyword>
<feature type="domain" description="Glutamine amidotransferase type-2" evidence="12">
    <location>
        <begin position="2"/>
        <end position="212"/>
    </location>
</feature>
<dbReference type="PIRSF" id="PIRSF001589">
    <property type="entry name" value="Asn_synthetase_glu-h"/>
    <property type="match status" value="1"/>
</dbReference>
<dbReference type="Proteomes" id="UP000216207">
    <property type="component" value="Unassembled WGS sequence"/>
</dbReference>
<keyword evidence="6 9" id="KW-0061">Asparagine biosynthesis</keyword>
<keyword evidence="7 9" id="KW-0315">Glutamine amidotransferase</keyword>
<protein>
    <recommendedName>
        <fullName evidence="3">asparagine synthase (glutamine-hydrolyzing)</fullName>
        <ecNumber evidence="3">6.3.5.4</ecNumber>
    </recommendedName>
</protein>
<evidence type="ECO:0000256" key="4">
    <source>
        <dbReference type="ARBA" id="ARBA00022741"/>
    </source>
</evidence>